<name>A0A5B2WE31_9PSEU</name>
<evidence type="ECO:0000313" key="2">
    <source>
        <dbReference type="EMBL" id="KAA2250121.1"/>
    </source>
</evidence>
<reference evidence="2 3" key="2">
    <citation type="submission" date="2019-09" db="EMBL/GenBank/DDBJ databases">
        <authorList>
            <person name="Jin C."/>
        </authorList>
    </citation>
    <scope>NUCLEOTIDE SEQUENCE [LARGE SCALE GENOMIC DNA]</scope>
    <source>
        <strain evidence="2 3">AN110305</strain>
    </source>
</reference>
<comment type="caution">
    <text evidence="2">The sequence shown here is derived from an EMBL/GenBank/DDBJ whole genome shotgun (WGS) entry which is preliminary data.</text>
</comment>
<dbReference type="SUPFAM" id="SSF140453">
    <property type="entry name" value="EsxAB dimer-like"/>
    <property type="match status" value="1"/>
</dbReference>
<evidence type="ECO:0000259" key="1">
    <source>
        <dbReference type="Pfam" id="PF06259"/>
    </source>
</evidence>
<dbReference type="OrthoDB" id="5969911at2"/>
<protein>
    <submittedName>
        <fullName evidence="2">Alpha/beta hydrolase</fullName>
    </submittedName>
</protein>
<dbReference type="RefSeq" id="WP_149854939.1">
    <property type="nucleotide sequence ID" value="NZ_VUOB01000093.1"/>
</dbReference>
<dbReference type="InterPro" id="IPR010427">
    <property type="entry name" value="DUF1023"/>
</dbReference>
<gene>
    <name evidence="2" type="ORF">F0L68_38920</name>
</gene>
<feature type="domain" description="DUF1023" evidence="1">
    <location>
        <begin position="295"/>
        <end position="463"/>
    </location>
</feature>
<dbReference type="InterPro" id="IPR029058">
    <property type="entry name" value="AB_hydrolase_fold"/>
</dbReference>
<reference evidence="2 3" key="1">
    <citation type="submission" date="2019-09" db="EMBL/GenBank/DDBJ databases">
        <title>Goodfellowia gen. nov., a new genus of the Pseudonocardineae related to Actinoalloteichus, containing Goodfellowia coeruleoviolacea gen. nov., comb. nov. gen. nov., comb. nov.</title>
        <authorList>
            <person name="Labeda D."/>
        </authorList>
    </citation>
    <scope>NUCLEOTIDE SEQUENCE [LARGE SCALE GENOMIC DNA]</scope>
    <source>
        <strain evidence="2 3">AN110305</strain>
    </source>
</reference>
<dbReference type="GO" id="GO:0016787">
    <property type="term" value="F:hydrolase activity"/>
    <property type="evidence" value="ECO:0007669"/>
    <property type="project" value="UniProtKB-KW"/>
</dbReference>
<accession>A0A5B2WE31</accession>
<sequence length="528" mass="55445">MITVPDLRDADPGVFTRHAQRWTYLAGRIAGRGRELADHLAALTDWQGTAGDSARANLAEQHRKLTDVAEHLGGIPPVLTSVGDRLTQVQQRLHEAIGMAEDNALHIQPDGTVRATDFAPQGGDRLAAKLTTVVRFLLREATIADEEAAAALRGLTPHATGFAPAAGGAPGTTASGAMPARGTAPAEVKRWWDSLTPQEQEAQLLAHPDQLGALDGIPAVYRDRANRVVLDTQRSALDTERAALAAKPHRSDDENHRLDDIDGKLRGLDAVTGRLNVAPSAARLQPYLLGISTDGNGRAIVAMGNPDTATNVATFVPGTGAKLATCRGDLERADTMALAARKSGSPSTSVITWVGYDAPQSIVPQAAEDRFADGAKQDLERFQDGLRATHEGAPSHNTVIGHSYGTTVVGITARDEGLNADDVVFVASPGVGVENARGLHLVGVSPDQVGQHVHATVAQHDPIRVAAGSHGPAPTGDDFGGTTFASNPGAAGPWYELGWNPSVHSQYWDPGNRALDNMGNIIAGKPTS</sequence>
<keyword evidence="3" id="KW-1185">Reference proteome</keyword>
<organism evidence="2 3">
    <name type="scientific">Solihabitans fulvus</name>
    <dbReference type="NCBI Taxonomy" id="1892852"/>
    <lineage>
        <taxon>Bacteria</taxon>
        <taxon>Bacillati</taxon>
        <taxon>Actinomycetota</taxon>
        <taxon>Actinomycetes</taxon>
        <taxon>Pseudonocardiales</taxon>
        <taxon>Pseudonocardiaceae</taxon>
        <taxon>Solihabitans</taxon>
    </lineage>
</organism>
<dbReference type="AlphaFoldDB" id="A0A5B2WE31"/>
<keyword evidence="2" id="KW-0378">Hydrolase</keyword>
<proteinExistence type="predicted"/>
<dbReference type="Proteomes" id="UP000323454">
    <property type="component" value="Unassembled WGS sequence"/>
</dbReference>
<dbReference type="InterPro" id="IPR036689">
    <property type="entry name" value="ESAT-6-like_sf"/>
</dbReference>
<dbReference type="Pfam" id="PF06259">
    <property type="entry name" value="Abhydrolase_8"/>
    <property type="match status" value="1"/>
</dbReference>
<dbReference type="SUPFAM" id="SSF53474">
    <property type="entry name" value="alpha/beta-Hydrolases"/>
    <property type="match status" value="1"/>
</dbReference>
<dbReference type="EMBL" id="VUOB01000093">
    <property type="protein sequence ID" value="KAA2250121.1"/>
    <property type="molecule type" value="Genomic_DNA"/>
</dbReference>
<evidence type="ECO:0000313" key="3">
    <source>
        <dbReference type="Proteomes" id="UP000323454"/>
    </source>
</evidence>